<evidence type="ECO:0000256" key="14">
    <source>
        <dbReference type="SAM" id="MobiDB-lite"/>
    </source>
</evidence>
<evidence type="ECO:0000256" key="1">
    <source>
        <dbReference type="ARBA" id="ARBA00001974"/>
    </source>
</evidence>
<reference evidence="16 17" key="1">
    <citation type="journal article" date="2024" name="Nat. Commun.">
        <title>Phylogenomics reveals the evolutionary origins of lichenization in chlorophyte algae.</title>
        <authorList>
            <person name="Puginier C."/>
            <person name="Libourel C."/>
            <person name="Otte J."/>
            <person name="Skaloud P."/>
            <person name="Haon M."/>
            <person name="Grisel S."/>
            <person name="Petersen M."/>
            <person name="Berrin J.G."/>
            <person name="Delaux P.M."/>
            <person name="Dal Grande F."/>
            <person name="Keller J."/>
        </authorList>
    </citation>
    <scope>NUCLEOTIDE SEQUENCE [LARGE SCALE GENOMIC DNA]</scope>
    <source>
        <strain evidence="16 17">SAG 2523</strain>
    </source>
</reference>
<keyword evidence="9" id="KW-0234">DNA repair</keyword>
<dbReference type="EMBL" id="JALJOV010000020">
    <property type="protein sequence ID" value="KAK9868606.1"/>
    <property type="molecule type" value="Genomic_DNA"/>
</dbReference>
<dbReference type="GO" id="GO:0003904">
    <property type="term" value="F:deoxyribodipyrimidine photo-lyase activity"/>
    <property type="evidence" value="ECO:0007669"/>
    <property type="project" value="UniProtKB-EC"/>
</dbReference>
<evidence type="ECO:0000256" key="6">
    <source>
        <dbReference type="ARBA" id="ARBA00022763"/>
    </source>
</evidence>
<gene>
    <name evidence="16" type="ORF">WJX84_000039</name>
</gene>
<dbReference type="FunFam" id="1.25.40.80:FF:000004">
    <property type="entry name" value="Deoxyribodipyrimidine photolyase"/>
    <property type="match status" value="1"/>
</dbReference>
<dbReference type="PANTHER" id="PTHR10211:SF0">
    <property type="entry name" value="DEOXYRIBODIPYRIMIDINE PHOTO-LYASE"/>
    <property type="match status" value="1"/>
</dbReference>
<evidence type="ECO:0000256" key="11">
    <source>
        <dbReference type="ARBA" id="ARBA00031671"/>
    </source>
</evidence>
<evidence type="ECO:0000256" key="2">
    <source>
        <dbReference type="ARBA" id="ARBA00006409"/>
    </source>
</evidence>
<evidence type="ECO:0000256" key="3">
    <source>
        <dbReference type="ARBA" id="ARBA00013149"/>
    </source>
</evidence>
<dbReference type="Proteomes" id="UP001485043">
    <property type="component" value="Unassembled WGS sequence"/>
</dbReference>
<dbReference type="AlphaFoldDB" id="A0AAW1TKC2"/>
<evidence type="ECO:0000256" key="9">
    <source>
        <dbReference type="ARBA" id="ARBA00023204"/>
    </source>
</evidence>
<evidence type="ECO:0000313" key="16">
    <source>
        <dbReference type="EMBL" id="KAK9868606.1"/>
    </source>
</evidence>
<dbReference type="GO" id="GO:0000719">
    <property type="term" value="P:photoreactive repair"/>
    <property type="evidence" value="ECO:0007669"/>
    <property type="project" value="TreeGrafter"/>
</dbReference>
<dbReference type="InterPro" id="IPR036134">
    <property type="entry name" value="Crypto/Photolyase_FAD-like_sf"/>
</dbReference>
<dbReference type="InterPro" id="IPR006050">
    <property type="entry name" value="DNA_photolyase_N"/>
</dbReference>
<dbReference type="GO" id="GO:0003677">
    <property type="term" value="F:DNA binding"/>
    <property type="evidence" value="ECO:0007669"/>
    <property type="project" value="UniProtKB-KW"/>
</dbReference>
<evidence type="ECO:0000313" key="17">
    <source>
        <dbReference type="Proteomes" id="UP001485043"/>
    </source>
</evidence>
<dbReference type="PROSITE" id="PS51645">
    <property type="entry name" value="PHR_CRY_ALPHA_BETA"/>
    <property type="match status" value="1"/>
</dbReference>
<dbReference type="PANTHER" id="PTHR10211">
    <property type="entry name" value="DEOXYRIBODIPYRIMIDINE PHOTOLYASE"/>
    <property type="match status" value="1"/>
</dbReference>
<dbReference type="Pfam" id="PF00875">
    <property type="entry name" value="DNA_photolyase"/>
    <property type="match status" value="1"/>
</dbReference>
<evidence type="ECO:0000256" key="13">
    <source>
        <dbReference type="ARBA" id="ARBA00055119"/>
    </source>
</evidence>
<accession>A0AAW1TKC2</accession>
<evidence type="ECO:0000256" key="5">
    <source>
        <dbReference type="ARBA" id="ARBA00022630"/>
    </source>
</evidence>
<dbReference type="PROSITE" id="PS01084">
    <property type="entry name" value="DNA_PHOTOLYASES_2_2"/>
    <property type="match status" value="1"/>
</dbReference>
<keyword evidence="17" id="KW-1185">Reference proteome</keyword>
<keyword evidence="6" id="KW-0227">DNA damage</keyword>
<evidence type="ECO:0000256" key="12">
    <source>
        <dbReference type="ARBA" id="ARBA00033999"/>
    </source>
</evidence>
<keyword evidence="5" id="KW-0285">Flavoprotein</keyword>
<dbReference type="GO" id="GO:0009650">
    <property type="term" value="P:UV protection"/>
    <property type="evidence" value="ECO:0007669"/>
    <property type="project" value="UniProtKB-ARBA"/>
</dbReference>
<protein>
    <recommendedName>
        <fullName evidence="4">Deoxyribodipyrimidine photo-lyase</fullName>
        <ecNumber evidence="3">4.1.99.3</ecNumber>
    </recommendedName>
    <alternativeName>
        <fullName evidence="11">DNA photolyase</fullName>
    </alternativeName>
</protein>
<dbReference type="NCBIfam" id="TIGR00591">
    <property type="entry name" value="phr2"/>
    <property type="match status" value="1"/>
</dbReference>
<dbReference type="InterPro" id="IPR036155">
    <property type="entry name" value="Crypto/Photolyase_N_sf"/>
</dbReference>
<dbReference type="InterPro" id="IPR052219">
    <property type="entry name" value="Photolyase_Class-2"/>
</dbReference>
<feature type="region of interest" description="Disordered" evidence="14">
    <location>
        <begin position="1"/>
        <end position="40"/>
    </location>
</feature>
<dbReference type="EC" id="4.1.99.3" evidence="3"/>
<dbReference type="FunFam" id="3.40.50.620:FF:000110">
    <property type="entry name" value="Deoxyribodipyrimidine photolyase"/>
    <property type="match status" value="1"/>
</dbReference>
<comment type="cofactor">
    <cofactor evidence="1">
        <name>FAD</name>
        <dbReference type="ChEBI" id="CHEBI:57692"/>
    </cofactor>
</comment>
<organism evidence="16 17">
    <name type="scientific">Apatococcus fuscideae</name>
    <dbReference type="NCBI Taxonomy" id="2026836"/>
    <lineage>
        <taxon>Eukaryota</taxon>
        <taxon>Viridiplantae</taxon>
        <taxon>Chlorophyta</taxon>
        <taxon>core chlorophytes</taxon>
        <taxon>Trebouxiophyceae</taxon>
        <taxon>Chlorellales</taxon>
        <taxon>Chlorellaceae</taxon>
        <taxon>Apatococcus</taxon>
    </lineage>
</organism>
<dbReference type="SUPFAM" id="SSF52425">
    <property type="entry name" value="Cryptochrome/photolyase, N-terminal domain"/>
    <property type="match status" value="1"/>
</dbReference>
<dbReference type="InterPro" id="IPR014729">
    <property type="entry name" value="Rossmann-like_a/b/a_fold"/>
</dbReference>
<evidence type="ECO:0000256" key="4">
    <source>
        <dbReference type="ARBA" id="ARBA00014046"/>
    </source>
</evidence>
<dbReference type="Gene3D" id="1.10.579.10">
    <property type="entry name" value="DNA Cyclobutane Dipyrimidine Photolyase, subunit A, domain 3"/>
    <property type="match status" value="1"/>
</dbReference>
<comment type="similarity">
    <text evidence="2">Belongs to the DNA photolyase class-2 family.</text>
</comment>
<comment type="function">
    <text evidence="13">Involved in repair of UV radiation-induced DNA damage. Catalyzes the light-dependent monomerization (300-600 nm) of cyclobutylpyrimidine dimers (CPDs), which are formed between adjacent bases on the same DNA strand upon exposure to ultraviolet radiation. Required for plant survival in the presence of UV-B light. Not involved in the repair of (6-4) photoproducts.</text>
</comment>
<evidence type="ECO:0000256" key="7">
    <source>
        <dbReference type="ARBA" id="ARBA00022827"/>
    </source>
</evidence>
<evidence type="ECO:0000256" key="10">
    <source>
        <dbReference type="ARBA" id="ARBA00023239"/>
    </source>
</evidence>
<dbReference type="Gene3D" id="3.40.50.620">
    <property type="entry name" value="HUPs"/>
    <property type="match status" value="1"/>
</dbReference>
<evidence type="ECO:0000259" key="15">
    <source>
        <dbReference type="PROSITE" id="PS51645"/>
    </source>
</evidence>
<sequence length="510" mass="57955">MARGKRKTEAEDNDSKQQPAKQAKNSKESDAEGEEQNGFVASGELVKPATRVRQLKGGDAGKGPVIYWMSRDQRVHDNWALLHACEVAQTTGAPVLIAFNLVEKFLVAGARQFGFMLRGLKELVPQMDKLNITFFLLRGDPIQTIPKLVKDTDAGLLVTDFAAMRIGREWRDGVAEKLDIPFHEVDAHNVVPVWVASDKRETGARTIRSKINKKLPEYLVDIPPVPQSAKYEGKVKPDKVDWDKIIKGAVEAGKEVPEIDWCKPGVDAALEALKAFLTKERLGHFTADRNDPNKPGALSGLSPYLHYGQLGAQRMALDAVKLRSKFREGVDGFLEESIVRRELSDNYVFYEKNYDKFEAAAEWAKKSLDLHRKDKREYLYSREQFEKAETHDELWNAGQMEMVVLGKMHGFMRMYWAKKIVEWTESPEQAIEFSIYLNDKYEIDGRDSNGYVGCMWSCVGIHDQGWAERAVFGKIRYMNYAGCKRKFNIKTYVERIDKLARKHGKSVKGA</sequence>
<name>A0AAW1TKC2_9CHLO</name>
<comment type="catalytic activity">
    <reaction evidence="12">
        <text>cyclobutadipyrimidine (in DNA) = 2 pyrimidine residues (in DNA).</text>
        <dbReference type="EC" id="4.1.99.3"/>
    </reaction>
</comment>
<dbReference type="SUPFAM" id="SSF48173">
    <property type="entry name" value="Cryptochrome/photolyase FAD-binding domain"/>
    <property type="match status" value="1"/>
</dbReference>
<proteinExistence type="inferred from homology"/>
<keyword evidence="8" id="KW-0238">DNA-binding</keyword>
<keyword evidence="10" id="KW-0456">Lyase</keyword>
<keyword evidence="7" id="KW-0274">FAD</keyword>
<comment type="caution">
    <text evidence="16">The sequence shown here is derived from an EMBL/GenBank/DDBJ whole genome shotgun (WGS) entry which is preliminary data.</text>
</comment>
<feature type="domain" description="Photolyase/cryptochrome alpha/beta" evidence="15">
    <location>
        <begin position="63"/>
        <end position="193"/>
    </location>
</feature>
<dbReference type="InterPro" id="IPR008148">
    <property type="entry name" value="DNA_photolyase_2"/>
</dbReference>
<dbReference type="FunFam" id="1.10.579.10:FF:000002">
    <property type="entry name" value="Deoxyribodipyrimidine photolyase"/>
    <property type="match status" value="1"/>
</dbReference>
<dbReference type="Gene3D" id="1.25.40.80">
    <property type="match status" value="1"/>
</dbReference>
<evidence type="ECO:0000256" key="8">
    <source>
        <dbReference type="ARBA" id="ARBA00023125"/>
    </source>
</evidence>
<dbReference type="InterPro" id="IPR032673">
    <property type="entry name" value="DNA_photolyase_2_CS"/>
</dbReference>